<dbReference type="InterPro" id="IPR004175">
    <property type="entry name" value="RNA_CPDase"/>
</dbReference>
<dbReference type="InterPro" id="IPR009097">
    <property type="entry name" value="Cyclic_Pdiesterase"/>
</dbReference>
<dbReference type="GO" id="GO:0008664">
    <property type="term" value="F:RNA 2',3'-cyclic 3'-phosphodiesterase activity"/>
    <property type="evidence" value="ECO:0007669"/>
    <property type="project" value="UniProtKB-EC"/>
</dbReference>
<gene>
    <name evidence="3" type="primary">thpR</name>
    <name evidence="3" type="ORF">ENQ20_14260</name>
</gene>
<feature type="active site" description="Proton donor" evidence="2">
    <location>
        <position position="55"/>
    </location>
</feature>
<comment type="function">
    <text evidence="2">Hydrolyzes RNA 2',3'-cyclic phosphodiester to an RNA 2'-phosphomonoester.</text>
</comment>
<reference evidence="3" key="1">
    <citation type="journal article" date="2020" name="mSystems">
        <title>Genome- and Community-Level Interaction Insights into Carbon Utilization and Element Cycling Functions of Hydrothermarchaeota in Hydrothermal Sediment.</title>
        <authorList>
            <person name="Zhou Z."/>
            <person name="Liu Y."/>
            <person name="Xu W."/>
            <person name="Pan J."/>
            <person name="Luo Z.H."/>
            <person name="Li M."/>
        </authorList>
    </citation>
    <scope>NUCLEOTIDE SEQUENCE [LARGE SCALE GENOMIC DNA]</scope>
    <source>
        <strain evidence="3">SpSt-289</strain>
    </source>
</reference>
<dbReference type="Pfam" id="PF13563">
    <property type="entry name" value="2_5_RNA_ligase2"/>
    <property type="match status" value="1"/>
</dbReference>
<evidence type="ECO:0000256" key="1">
    <source>
        <dbReference type="ARBA" id="ARBA00022801"/>
    </source>
</evidence>
<dbReference type="PANTHER" id="PTHR35561">
    <property type="entry name" value="RNA 2',3'-CYCLIC PHOSPHODIESTERASE"/>
    <property type="match status" value="1"/>
</dbReference>
<dbReference type="AlphaFoldDB" id="A0A7C1JZ21"/>
<organism evidence="3">
    <name type="scientific">Caldilinea aerophila</name>
    <dbReference type="NCBI Taxonomy" id="133453"/>
    <lineage>
        <taxon>Bacteria</taxon>
        <taxon>Bacillati</taxon>
        <taxon>Chloroflexota</taxon>
        <taxon>Caldilineae</taxon>
        <taxon>Caldilineales</taxon>
        <taxon>Caldilineaceae</taxon>
        <taxon>Caldilinea</taxon>
    </lineage>
</organism>
<keyword evidence="1 2" id="KW-0378">Hydrolase</keyword>
<dbReference type="EC" id="3.1.4.58" evidence="2"/>
<dbReference type="SUPFAM" id="SSF55144">
    <property type="entry name" value="LigT-like"/>
    <property type="match status" value="1"/>
</dbReference>
<proteinExistence type="inferred from homology"/>
<dbReference type="EMBL" id="DSMG01000146">
    <property type="protein sequence ID" value="HDX32630.1"/>
    <property type="molecule type" value="Genomic_DNA"/>
</dbReference>
<feature type="short sequence motif" description="HXTX 2" evidence="2">
    <location>
        <begin position="142"/>
        <end position="145"/>
    </location>
</feature>
<evidence type="ECO:0000313" key="3">
    <source>
        <dbReference type="EMBL" id="HDX32630.1"/>
    </source>
</evidence>
<name>A0A7C1JZ21_9CHLR</name>
<accession>A0A7C1JZ21</accession>
<dbReference type="HAMAP" id="MF_01940">
    <property type="entry name" value="RNA_CPDase"/>
    <property type="match status" value="1"/>
</dbReference>
<protein>
    <recommendedName>
        <fullName evidence="2">RNA 2',3'-cyclic phosphodiesterase</fullName>
        <shortName evidence="2">RNA 2',3'-CPDase</shortName>
        <ecNumber evidence="2">3.1.4.58</ecNumber>
    </recommendedName>
</protein>
<comment type="similarity">
    <text evidence="2">Belongs to the 2H phosphoesterase superfamily. ThpR family.</text>
</comment>
<sequence length="208" mass="23161">MMEHRLETAMRTFIAMDLTPGLRRQVEGMQRRLIRQLTAQKLDRTVRWVASHNIHLTLQFLGEIEETQVPFLAARLEEVAARHDPIQLRIEGLGCFPNYNRPHVIWCGVAGTLQALARLQSEVAAATHDAGIQGDDKPFKPHLTIGRTQRNATGNQLRSVGAVVAALAALPSQESETESIGEVILYKSDLTPNGPIYTRLGIFALTHR</sequence>
<comment type="catalytic activity">
    <reaction evidence="2">
        <text>a 3'-end 2',3'-cyclophospho-ribonucleotide-RNA + H2O = a 3'-end 2'-phospho-ribonucleotide-RNA + H(+)</text>
        <dbReference type="Rhea" id="RHEA:11828"/>
        <dbReference type="Rhea" id="RHEA-COMP:10464"/>
        <dbReference type="Rhea" id="RHEA-COMP:17353"/>
        <dbReference type="ChEBI" id="CHEBI:15377"/>
        <dbReference type="ChEBI" id="CHEBI:15378"/>
        <dbReference type="ChEBI" id="CHEBI:83064"/>
        <dbReference type="ChEBI" id="CHEBI:173113"/>
        <dbReference type="EC" id="3.1.4.58"/>
    </reaction>
</comment>
<dbReference type="Gene3D" id="3.90.1140.10">
    <property type="entry name" value="Cyclic phosphodiesterase"/>
    <property type="match status" value="1"/>
</dbReference>
<comment type="caution">
    <text evidence="3">The sequence shown here is derived from an EMBL/GenBank/DDBJ whole genome shotgun (WGS) entry which is preliminary data.</text>
</comment>
<dbReference type="PANTHER" id="PTHR35561:SF1">
    <property type="entry name" value="RNA 2',3'-CYCLIC PHOSPHODIESTERASE"/>
    <property type="match status" value="1"/>
</dbReference>
<dbReference type="NCBIfam" id="TIGR02258">
    <property type="entry name" value="2_5_ligase"/>
    <property type="match status" value="1"/>
</dbReference>
<dbReference type="GO" id="GO:0004113">
    <property type="term" value="F:2',3'-cyclic-nucleotide 3'-phosphodiesterase activity"/>
    <property type="evidence" value="ECO:0007669"/>
    <property type="project" value="InterPro"/>
</dbReference>
<feature type="short sequence motif" description="HXTX 1" evidence="2">
    <location>
        <begin position="55"/>
        <end position="58"/>
    </location>
</feature>
<feature type="active site" description="Proton acceptor" evidence="2">
    <location>
        <position position="142"/>
    </location>
</feature>
<evidence type="ECO:0000256" key="2">
    <source>
        <dbReference type="HAMAP-Rule" id="MF_01940"/>
    </source>
</evidence>